<dbReference type="InterPro" id="IPR039430">
    <property type="entry name" value="Thymidylate_kin-like_dom"/>
</dbReference>
<accession>A0A4T0WYU8</accession>
<dbReference type="GO" id="GO:0006233">
    <property type="term" value="P:dTDP biosynthetic process"/>
    <property type="evidence" value="ECO:0007669"/>
    <property type="project" value="InterPro"/>
</dbReference>
<dbReference type="GO" id="GO:0006235">
    <property type="term" value="P:dTTP biosynthetic process"/>
    <property type="evidence" value="ECO:0007669"/>
    <property type="project" value="TreeGrafter"/>
</dbReference>
<keyword evidence="12" id="KW-1185">Reference proteome</keyword>
<dbReference type="PANTHER" id="PTHR10344">
    <property type="entry name" value="THYMIDYLATE KINASE"/>
    <property type="match status" value="1"/>
</dbReference>
<dbReference type="InterPro" id="IPR027417">
    <property type="entry name" value="P-loop_NTPase"/>
</dbReference>
<evidence type="ECO:0000256" key="3">
    <source>
        <dbReference type="ARBA" id="ARBA00012980"/>
    </source>
</evidence>
<dbReference type="Gene3D" id="3.40.50.300">
    <property type="entry name" value="P-loop containing nucleotide triphosphate hydrolases"/>
    <property type="match status" value="1"/>
</dbReference>
<name>A0A4T0WYU8_9ASCO</name>
<comment type="similarity">
    <text evidence="2">Belongs to the thymidylate kinase family.</text>
</comment>
<keyword evidence="7" id="KW-0547">Nucleotide-binding</keyword>
<keyword evidence="5" id="KW-0808">Transferase</keyword>
<proteinExistence type="inferred from homology"/>
<dbReference type="GO" id="GO:0004550">
    <property type="term" value="F:nucleoside diphosphate kinase activity"/>
    <property type="evidence" value="ECO:0007669"/>
    <property type="project" value="TreeGrafter"/>
</dbReference>
<dbReference type="Proteomes" id="UP000307173">
    <property type="component" value="Unassembled WGS sequence"/>
</dbReference>
<dbReference type="SUPFAM" id="SSF52540">
    <property type="entry name" value="P-loop containing nucleoside triphosphate hydrolases"/>
    <property type="match status" value="1"/>
</dbReference>
<keyword evidence="6" id="KW-0545">Nucleotide biosynthesis</keyword>
<dbReference type="GO" id="GO:0004798">
    <property type="term" value="F:dTMP kinase activity"/>
    <property type="evidence" value="ECO:0007669"/>
    <property type="project" value="UniProtKB-EC"/>
</dbReference>
<comment type="caution">
    <text evidence="11">The sequence shown here is derived from an EMBL/GenBank/DDBJ whole genome shotgun (WGS) entry which is preliminary data.</text>
</comment>
<dbReference type="AlphaFoldDB" id="A0A4T0WYU8"/>
<evidence type="ECO:0000256" key="8">
    <source>
        <dbReference type="ARBA" id="ARBA00022777"/>
    </source>
</evidence>
<evidence type="ECO:0000256" key="5">
    <source>
        <dbReference type="ARBA" id="ARBA00022679"/>
    </source>
</evidence>
<dbReference type="GO" id="GO:0006227">
    <property type="term" value="P:dUDP biosynthetic process"/>
    <property type="evidence" value="ECO:0007669"/>
    <property type="project" value="TreeGrafter"/>
</dbReference>
<dbReference type="InterPro" id="IPR018094">
    <property type="entry name" value="Thymidylate_kinase"/>
</dbReference>
<comment type="pathway">
    <text evidence="1">Pyrimidine metabolism; dTTP biosynthesis.</text>
</comment>
<feature type="domain" description="Thymidylate kinase-like" evidence="10">
    <location>
        <begin position="23"/>
        <end position="202"/>
    </location>
</feature>
<evidence type="ECO:0000256" key="6">
    <source>
        <dbReference type="ARBA" id="ARBA00022727"/>
    </source>
</evidence>
<evidence type="ECO:0000313" key="12">
    <source>
        <dbReference type="Proteomes" id="UP000307173"/>
    </source>
</evidence>
<sequence length="220" mass="25402">MLVGNTVRPLSICFAMRGALIAIEGLDRTGKTTQTYFLTRKLEKHNIRHELIKFPERTTTIGKIINTYLSDKSFQLNDQAIHLLFSANRWELIDTIKNYLEQGITVILDRYVYSGCAYSTAKGLSFDWCMNTDKGLPKPDATIFLKFEDGSNTNRSGFGDERYELVEFQEKVKIAFEKFDEYTEWKPIFVDGLSKDEVHEKIWSNIEELLSGVDSELLKF</sequence>
<dbReference type="HAMAP" id="MF_00165">
    <property type="entry name" value="Thymidylate_kinase"/>
    <property type="match status" value="1"/>
</dbReference>
<dbReference type="InterPro" id="IPR018095">
    <property type="entry name" value="Thymidylate_kin_CS"/>
</dbReference>
<dbReference type="EC" id="2.7.4.9" evidence="3"/>
<dbReference type="FunFam" id="3.40.50.300:FF:000679">
    <property type="entry name" value="Thymidylate kinase"/>
    <property type="match status" value="1"/>
</dbReference>
<evidence type="ECO:0000256" key="1">
    <source>
        <dbReference type="ARBA" id="ARBA00004992"/>
    </source>
</evidence>
<dbReference type="NCBIfam" id="TIGR00041">
    <property type="entry name" value="DTMP_kinase"/>
    <property type="match status" value="1"/>
</dbReference>
<dbReference type="PROSITE" id="PS01331">
    <property type="entry name" value="THYMIDYLATE_KINASE"/>
    <property type="match status" value="1"/>
</dbReference>
<keyword evidence="9" id="KW-0067">ATP-binding</keyword>
<gene>
    <name evidence="11" type="ORF">CANINC_003414</name>
</gene>
<evidence type="ECO:0000256" key="9">
    <source>
        <dbReference type="ARBA" id="ARBA00022840"/>
    </source>
</evidence>
<dbReference type="OrthoDB" id="425602at2759"/>
<reference evidence="11 12" key="1">
    <citation type="journal article" date="2019" name="Front. Genet.">
        <title>Whole-Genome Sequencing of the Opportunistic Yeast Pathogen Candida inconspicua Uncovers Its Hybrid Origin.</title>
        <authorList>
            <person name="Mixao V."/>
            <person name="Hansen A.P."/>
            <person name="Saus E."/>
            <person name="Boekhout T."/>
            <person name="Lass-Florl C."/>
            <person name="Gabaldon T."/>
        </authorList>
    </citation>
    <scope>NUCLEOTIDE SEQUENCE [LARGE SCALE GENOMIC DNA]</scope>
    <source>
        <strain evidence="11 12">CBS 180</strain>
    </source>
</reference>
<evidence type="ECO:0000313" key="11">
    <source>
        <dbReference type="EMBL" id="TID21930.1"/>
    </source>
</evidence>
<evidence type="ECO:0000259" key="10">
    <source>
        <dbReference type="Pfam" id="PF02223"/>
    </source>
</evidence>
<dbReference type="GO" id="GO:0005829">
    <property type="term" value="C:cytosol"/>
    <property type="evidence" value="ECO:0007669"/>
    <property type="project" value="TreeGrafter"/>
</dbReference>
<dbReference type="STRING" id="52247.A0A4T0WYU8"/>
<dbReference type="CDD" id="cd01672">
    <property type="entry name" value="TMPK"/>
    <property type="match status" value="1"/>
</dbReference>
<evidence type="ECO:0000256" key="4">
    <source>
        <dbReference type="ARBA" id="ARBA00017144"/>
    </source>
</evidence>
<dbReference type="Pfam" id="PF02223">
    <property type="entry name" value="Thymidylate_kin"/>
    <property type="match status" value="1"/>
</dbReference>
<dbReference type="PANTHER" id="PTHR10344:SF1">
    <property type="entry name" value="THYMIDYLATE KINASE"/>
    <property type="match status" value="1"/>
</dbReference>
<evidence type="ECO:0000256" key="2">
    <source>
        <dbReference type="ARBA" id="ARBA00009776"/>
    </source>
</evidence>
<dbReference type="GO" id="GO:0005634">
    <property type="term" value="C:nucleus"/>
    <property type="evidence" value="ECO:0007669"/>
    <property type="project" value="TreeGrafter"/>
</dbReference>
<dbReference type="GO" id="GO:0005524">
    <property type="term" value="F:ATP binding"/>
    <property type="evidence" value="ECO:0007669"/>
    <property type="project" value="UniProtKB-KW"/>
</dbReference>
<evidence type="ECO:0000256" key="7">
    <source>
        <dbReference type="ARBA" id="ARBA00022741"/>
    </source>
</evidence>
<organism evidence="11 12">
    <name type="scientific">Pichia inconspicua</name>
    <dbReference type="NCBI Taxonomy" id="52247"/>
    <lineage>
        <taxon>Eukaryota</taxon>
        <taxon>Fungi</taxon>
        <taxon>Dikarya</taxon>
        <taxon>Ascomycota</taxon>
        <taxon>Saccharomycotina</taxon>
        <taxon>Pichiomycetes</taxon>
        <taxon>Pichiales</taxon>
        <taxon>Pichiaceae</taxon>
        <taxon>Pichia</taxon>
    </lineage>
</organism>
<protein>
    <recommendedName>
        <fullName evidence="4">Thymidylate kinase</fullName>
        <ecNumber evidence="3">2.7.4.9</ecNumber>
    </recommendedName>
</protein>
<keyword evidence="8" id="KW-0418">Kinase</keyword>
<dbReference type="EMBL" id="SELW01000551">
    <property type="protein sequence ID" value="TID21930.1"/>
    <property type="molecule type" value="Genomic_DNA"/>
</dbReference>